<dbReference type="PROSITE" id="PS50894">
    <property type="entry name" value="HPT"/>
    <property type="match status" value="1"/>
</dbReference>
<reference evidence="25 26" key="1">
    <citation type="submission" date="2019-06" db="EMBL/GenBank/DDBJ databases">
        <title>Desulfobotulus mexicanus sp. nov., a novel sulfate-reducing bacterium isolated from the sediment of an alkaline crater lake in Mexico.</title>
        <authorList>
            <person name="Hirschler-Rea A."/>
        </authorList>
    </citation>
    <scope>NUCLEOTIDE SEQUENCE [LARGE SCALE GENOMIC DNA]</scope>
    <source>
        <strain evidence="25 26">PAR22N</strain>
    </source>
</reference>
<dbReference type="PROSITE" id="PS50110">
    <property type="entry name" value="RESPONSE_REGULATORY"/>
    <property type="match status" value="2"/>
</dbReference>
<evidence type="ECO:0000256" key="4">
    <source>
        <dbReference type="ARBA" id="ARBA00022475"/>
    </source>
</evidence>
<dbReference type="Pfam" id="PF01627">
    <property type="entry name" value="Hpt"/>
    <property type="match status" value="1"/>
</dbReference>
<feature type="modified residue" description="Phosphohistidine" evidence="16">
    <location>
        <position position="1330"/>
    </location>
</feature>
<accession>A0A5S5ME72</accession>
<evidence type="ECO:0000256" key="19">
    <source>
        <dbReference type="SAM" id="Phobius"/>
    </source>
</evidence>
<dbReference type="SMART" id="SM00091">
    <property type="entry name" value="PAS"/>
    <property type="match status" value="4"/>
</dbReference>
<keyword evidence="12" id="KW-0902">Two-component regulatory system</keyword>
<evidence type="ECO:0000256" key="6">
    <source>
        <dbReference type="ARBA" id="ARBA00022679"/>
    </source>
</evidence>
<dbReference type="FunFam" id="1.10.287.130:FF:000002">
    <property type="entry name" value="Two-component osmosensing histidine kinase"/>
    <property type="match status" value="1"/>
</dbReference>
<keyword evidence="10" id="KW-0067">ATP-binding</keyword>
<evidence type="ECO:0000259" key="20">
    <source>
        <dbReference type="PROSITE" id="PS50109"/>
    </source>
</evidence>
<feature type="modified residue" description="4-aspartylphosphate" evidence="17">
    <location>
        <position position="1186"/>
    </location>
</feature>
<evidence type="ECO:0000256" key="2">
    <source>
        <dbReference type="ARBA" id="ARBA00004651"/>
    </source>
</evidence>
<dbReference type="OrthoDB" id="9797097at2"/>
<dbReference type="InterPro" id="IPR013655">
    <property type="entry name" value="PAS_fold_3"/>
</dbReference>
<keyword evidence="13 19" id="KW-0472">Membrane</keyword>
<dbReference type="CDD" id="cd17546">
    <property type="entry name" value="REC_hyHK_CKI1_RcsC-like"/>
    <property type="match status" value="2"/>
</dbReference>
<evidence type="ECO:0000256" key="14">
    <source>
        <dbReference type="ARBA" id="ARBA00064003"/>
    </source>
</evidence>
<dbReference type="Pfam" id="PF02518">
    <property type="entry name" value="HATPase_c"/>
    <property type="match status" value="1"/>
</dbReference>
<comment type="subunit">
    <text evidence="14">At low DSF concentrations, interacts with RpfF.</text>
</comment>
<dbReference type="SUPFAM" id="SSF55785">
    <property type="entry name" value="PYP-like sensor domain (PAS domain)"/>
    <property type="match status" value="4"/>
</dbReference>
<dbReference type="SMART" id="SM00086">
    <property type="entry name" value="PAC"/>
    <property type="match status" value="3"/>
</dbReference>
<proteinExistence type="predicted"/>
<dbReference type="InterPro" id="IPR000014">
    <property type="entry name" value="PAS"/>
</dbReference>
<evidence type="ECO:0000256" key="3">
    <source>
        <dbReference type="ARBA" id="ARBA00012438"/>
    </source>
</evidence>
<evidence type="ECO:0000256" key="17">
    <source>
        <dbReference type="PROSITE-ProRule" id="PRU00169"/>
    </source>
</evidence>
<evidence type="ECO:0000256" key="7">
    <source>
        <dbReference type="ARBA" id="ARBA00022692"/>
    </source>
</evidence>
<dbReference type="EMBL" id="VDMB01000016">
    <property type="protein sequence ID" value="TYT74021.1"/>
    <property type="molecule type" value="Genomic_DNA"/>
</dbReference>
<feature type="domain" description="PAS" evidence="22">
    <location>
        <begin position="341"/>
        <end position="412"/>
    </location>
</feature>
<feature type="domain" description="HPt" evidence="24">
    <location>
        <begin position="1291"/>
        <end position="1387"/>
    </location>
</feature>
<dbReference type="SMART" id="SM00387">
    <property type="entry name" value="HATPase_c"/>
    <property type="match status" value="1"/>
</dbReference>
<feature type="domain" description="Histidine kinase" evidence="20">
    <location>
        <begin position="739"/>
        <end position="970"/>
    </location>
</feature>
<dbReference type="PROSITE" id="PS50109">
    <property type="entry name" value="HIS_KIN"/>
    <property type="match status" value="1"/>
</dbReference>
<dbReference type="InterPro" id="IPR036641">
    <property type="entry name" value="HPT_dom_sf"/>
</dbReference>
<keyword evidence="4" id="KW-1003">Cell membrane</keyword>
<feature type="transmembrane region" description="Helical" evidence="19">
    <location>
        <begin position="305"/>
        <end position="329"/>
    </location>
</feature>
<organism evidence="25 26">
    <name type="scientific">Desulfobotulus mexicanus</name>
    <dbReference type="NCBI Taxonomy" id="2586642"/>
    <lineage>
        <taxon>Bacteria</taxon>
        <taxon>Pseudomonadati</taxon>
        <taxon>Thermodesulfobacteriota</taxon>
        <taxon>Desulfobacteria</taxon>
        <taxon>Desulfobacterales</taxon>
        <taxon>Desulfobacteraceae</taxon>
        <taxon>Desulfobotulus</taxon>
    </lineage>
</organism>
<feature type="domain" description="PAS" evidence="22">
    <location>
        <begin position="593"/>
        <end position="665"/>
    </location>
</feature>
<comment type="caution">
    <text evidence="25">The sequence shown here is derived from an EMBL/GenBank/DDBJ whole genome shotgun (WGS) entry which is preliminary data.</text>
</comment>
<dbReference type="InterPro" id="IPR005467">
    <property type="entry name" value="His_kinase_dom"/>
</dbReference>
<dbReference type="Gene3D" id="3.30.450.20">
    <property type="entry name" value="PAS domain"/>
    <property type="match status" value="4"/>
</dbReference>
<dbReference type="GO" id="GO:0005886">
    <property type="term" value="C:plasma membrane"/>
    <property type="evidence" value="ECO:0007669"/>
    <property type="project" value="UniProtKB-SubCell"/>
</dbReference>
<feature type="modified residue" description="4-aspartylphosphate" evidence="17">
    <location>
        <position position="1043"/>
    </location>
</feature>
<dbReference type="SUPFAM" id="SSF47384">
    <property type="entry name" value="Homodimeric domain of signal transducing histidine kinase"/>
    <property type="match status" value="1"/>
</dbReference>
<dbReference type="SMART" id="SM00073">
    <property type="entry name" value="HPT"/>
    <property type="match status" value="1"/>
</dbReference>
<dbReference type="EC" id="2.7.13.3" evidence="3"/>
<gene>
    <name evidence="25" type="ORF">FIM25_12090</name>
</gene>
<dbReference type="SMART" id="SM00388">
    <property type="entry name" value="HisKA"/>
    <property type="match status" value="1"/>
</dbReference>
<evidence type="ECO:0000256" key="15">
    <source>
        <dbReference type="ARBA" id="ARBA00068150"/>
    </source>
</evidence>
<comment type="subcellular location">
    <subcellularLocation>
        <location evidence="2">Cell membrane</location>
        <topology evidence="2">Multi-pass membrane protein</topology>
    </subcellularLocation>
</comment>
<dbReference type="PROSITE" id="PS50113">
    <property type="entry name" value="PAC"/>
    <property type="match status" value="3"/>
</dbReference>
<dbReference type="InterPro" id="IPR001610">
    <property type="entry name" value="PAC"/>
</dbReference>
<dbReference type="InterPro" id="IPR004358">
    <property type="entry name" value="Sig_transdc_His_kin-like_C"/>
</dbReference>
<keyword evidence="6" id="KW-0808">Transferase</keyword>
<keyword evidence="5 17" id="KW-0597">Phosphoprotein</keyword>
<dbReference type="InterPro" id="IPR008207">
    <property type="entry name" value="Sig_transdc_His_kin_Hpt_dom"/>
</dbReference>
<name>A0A5S5ME72_9BACT</name>
<evidence type="ECO:0000256" key="1">
    <source>
        <dbReference type="ARBA" id="ARBA00000085"/>
    </source>
</evidence>
<dbReference type="Pfam" id="PF00512">
    <property type="entry name" value="HisKA"/>
    <property type="match status" value="1"/>
</dbReference>
<dbReference type="SUPFAM" id="SSF47226">
    <property type="entry name" value="Histidine-containing phosphotransfer domain, HPT domain"/>
    <property type="match status" value="1"/>
</dbReference>
<dbReference type="InterPro" id="IPR001789">
    <property type="entry name" value="Sig_transdc_resp-reg_receiver"/>
</dbReference>
<dbReference type="Gene3D" id="1.10.287.130">
    <property type="match status" value="1"/>
</dbReference>
<keyword evidence="7 19" id="KW-0812">Transmembrane</keyword>
<feature type="domain" description="PAC" evidence="23">
    <location>
        <begin position="414"/>
        <end position="466"/>
    </location>
</feature>
<dbReference type="InterPro" id="IPR003594">
    <property type="entry name" value="HATPase_dom"/>
</dbReference>
<keyword evidence="26" id="KW-1185">Reference proteome</keyword>
<evidence type="ECO:0000259" key="21">
    <source>
        <dbReference type="PROSITE" id="PS50110"/>
    </source>
</evidence>
<dbReference type="GO" id="GO:0005524">
    <property type="term" value="F:ATP binding"/>
    <property type="evidence" value="ECO:0007669"/>
    <property type="project" value="UniProtKB-KW"/>
</dbReference>
<evidence type="ECO:0000256" key="12">
    <source>
        <dbReference type="ARBA" id="ARBA00023012"/>
    </source>
</evidence>
<dbReference type="InterPro" id="IPR036097">
    <property type="entry name" value="HisK_dim/P_sf"/>
</dbReference>
<dbReference type="CDD" id="cd00088">
    <property type="entry name" value="HPT"/>
    <property type="match status" value="1"/>
</dbReference>
<dbReference type="CDD" id="cd16922">
    <property type="entry name" value="HATPase_EvgS-ArcB-TorS-like"/>
    <property type="match status" value="1"/>
</dbReference>
<evidence type="ECO:0000256" key="10">
    <source>
        <dbReference type="ARBA" id="ARBA00022840"/>
    </source>
</evidence>
<evidence type="ECO:0000256" key="9">
    <source>
        <dbReference type="ARBA" id="ARBA00022777"/>
    </source>
</evidence>
<evidence type="ECO:0000256" key="5">
    <source>
        <dbReference type="ARBA" id="ARBA00022553"/>
    </source>
</evidence>
<feature type="region of interest" description="Disordered" evidence="18">
    <location>
        <begin position="37"/>
        <end position="57"/>
    </location>
</feature>
<dbReference type="Gene3D" id="3.40.50.2300">
    <property type="match status" value="2"/>
</dbReference>
<evidence type="ECO:0000256" key="16">
    <source>
        <dbReference type="PROSITE-ProRule" id="PRU00110"/>
    </source>
</evidence>
<dbReference type="GO" id="GO:0000155">
    <property type="term" value="F:phosphorelay sensor kinase activity"/>
    <property type="evidence" value="ECO:0007669"/>
    <property type="project" value="InterPro"/>
</dbReference>
<evidence type="ECO:0000259" key="23">
    <source>
        <dbReference type="PROSITE" id="PS50113"/>
    </source>
</evidence>
<dbReference type="FunFam" id="3.30.565.10:FF:000010">
    <property type="entry name" value="Sensor histidine kinase RcsC"/>
    <property type="match status" value="1"/>
</dbReference>
<dbReference type="InterPro" id="IPR036890">
    <property type="entry name" value="HATPase_C_sf"/>
</dbReference>
<dbReference type="PANTHER" id="PTHR45339">
    <property type="entry name" value="HYBRID SIGNAL TRANSDUCTION HISTIDINE KINASE J"/>
    <property type="match status" value="1"/>
</dbReference>
<dbReference type="InterPro" id="IPR003661">
    <property type="entry name" value="HisK_dim/P_dom"/>
</dbReference>
<evidence type="ECO:0000259" key="22">
    <source>
        <dbReference type="PROSITE" id="PS50112"/>
    </source>
</evidence>
<evidence type="ECO:0000256" key="18">
    <source>
        <dbReference type="SAM" id="MobiDB-lite"/>
    </source>
</evidence>
<evidence type="ECO:0000256" key="13">
    <source>
        <dbReference type="ARBA" id="ARBA00023136"/>
    </source>
</evidence>
<dbReference type="Pfam" id="PF08447">
    <property type="entry name" value="PAS_3"/>
    <property type="match status" value="1"/>
</dbReference>
<comment type="catalytic activity">
    <reaction evidence="1">
        <text>ATP + protein L-histidine = ADP + protein N-phospho-L-histidine.</text>
        <dbReference type="EC" id="2.7.13.3"/>
    </reaction>
</comment>
<keyword evidence="11 19" id="KW-1133">Transmembrane helix</keyword>
<sequence length="1471" mass="166385">MPSAKMKKSLPRPLLSPLKGPLNRHILRSAFFYPRKKSRSKPYKTPPTKRKGLRRQKTSLTCSVKMSLWKTLFLILPLILYAKNTVQTKLLKSGSLWKYLISRQRLKILINCLGKRKRETRETPKNRKGVSGMTMKIERNRLKPQKIFPNPIPAPWLSMAGALVLLFFTISIPVQAEERNLSDNQRLKALSMASFEAIFLSEKGICIEQNQSAETLFGYTLDDARGRPGTDWIAPIDRPMVMEKMMSGYGGAYEVRALRKDGTEFHAEIQGRIIEVGDRRIRVTALRDISDRKELQAKMAASTRFFMLWLFGVIFLLLALSTGLFFSILQRKRSDSELKKRTWELESIFKSARTVSLIKTDMDSIVEEFSSGAEEIFGYTREEMIGRHVGILHTEAESFILKKYVDRLVQGEGFTIETELVRKNGSLFPALFSVQPVYDTNGSIISTLGITFDISELKAAESSLRRSELKYRLLFENMNAAFALHEMIYDQDGRPVDYRFLEINPMFEKLTGAKREMITGRTVKEAIPETEDYWIETFGQVCLTGQPISYENYSKGIGRHFDTFAFSPEKDHFAVFFVDITDKKKAEENLKTSEERFNRAISGTGAGLWDWDMIKNTVYFSPQWKKMLGYEDHEIPNDFSGWRQLWHPDDALYIEKSIQEYLDGKSESYEVEHRLLNKEGNWQWILTRGEIEKDASGRPIRWTGTNIDITHRKQAEDALKLAKEEAEAANAAKGEFLANMSHEIRTPLNAVIGLSRLMADTPLNIQQHNWLEKINRSSRLLLGIINDILDYSKIDAGKLVLDYQPFTLKDITEEIKTLFKDAAEKKGLELVLSVCPQIPRVVRGDSLRLMQVLTNLLSNAIKFTPKGFVAMSIGHNVCHAEEKTPVHTVQSPKGLLFSVEDSGIGMDNEQIKKIFQPFSQADTSTTRMFGGTGLGLVISKKLVEAMGGELLFHSEPGKGSTFFFYLNLEEASSERGIADRPEALGEKMHFLVVDDQKPARTVLRKILESWNASVHEAGSGMEAIEAVMEADKKEKAFDCILMDWKMPGELDGLGAIKKLDALYKNKVLKGPKSPIFVISAYSREELPREKPLFKAFLSKPVTASDLFEAMVEALGSGNLPRITPKKDSKIPALSGYRILLVEDNALNQEVATRFIEKTGAGVILAENGLKAIEMTEREKPDLILMDLQMPIMDGFEATRKIRETERPDKQGLPIIALSAAVMENDRIKAREAGTSAHMAKPIDEAELYRTLARFLEPRGWINKEKPENDVNHFPELYGFNRKRAMAASLGDRAFYVKMLTSFARQLEEVFIPNTQKITRLNPEEIQHMAHALKGTAATVGAEQVSEIAETMDKTCKQGKLPPDTLIHSLEKALISAEYEIRNLLSSEQKGEKKAPLSVNEEEGRKALGLLLASLQQSELADDALLDTALDFIESMHGPETADEIRRFVEIFDMDQAAGRIQGLVLPQTKEF</sequence>
<feature type="domain" description="Response regulatory" evidence="21">
    <location>
        <begin position="1137"/>
        <end position="1255"/>
    </location>
</feature>
<evidence type="ECO:0000256" key="11">
    <source>
        <dbReference type="ARBA" id="ARBA00022989"/>
    </source>
</evidence>
<dbReference type="SUPFAM" id="SSF55874">
    <property type="entry name" value="ATPase domain of HSP90 chaperone/DNA topoisomerase II/histidine kinase"/>
    <property type="match status" value="1"/>
</dbReference>
<dbReference type="Pfam" id="PF13426">
    <property type="entry name" value="PAS_9"/>
    <property type="match status" value="2"/>
</dbReference>
<dbReference type="PANTHER" id="PTHR45339:SF1">
    <property type="entry name" value="HYBRID SIGNAL TRANSDUCTION HISTIDINE KINASE J"/>
    <property type="match status" value="1"/>
</dbReference>
<protein>
    <recommendedName>
        <fullName evidence="15">Sensory/regulatory protein RpfC</fullName>
        <ecNumber evidence="3">2.7.13.3</ecNumber>
    </recommendedName>
</protein>
<dbReference type="Pfam" id="PF13188">
    <property type="entry name" value="PAS_8"/>
    <property type="match status" value="1"/>
</dbReference>
<dbReference type="Gene3D" id="3.30.565.10">
    <property type="entry name" value="Histidine kinase-like ATPase, C-terminal domain"/>
    <property type="match status" value="1"/>
</dbReference>
<dbReference type="CDD" id="cd00082">
    <property type="entry name" value="HisKA"/>
    <property type="match status" value="1"/>
</dbReference>
<dbReference type="Pfam" id="PF00072">
    <property type="entry name" value="Response_reg"/>
    <property type="match status" value="2"/>
</dbReference>
<feature type="domain" description="PAC" evidence="23">
    <location>
        <begin position="669"/>
        <end position="721"/>
    </location>
</feature>
<evidence type="ECO:0000313" key="25">
    <source>
        <dbReference type="EMBL" id="TYT74021.1"/>
    </source>
</evidence>
<feature type="transmembrane region" description="Helical" evidence="19">
    <location>
        <begin position="156"/>
        <end position="176"/>
    </location>
</feature>
<dbReference type="Gene3D" id="1.20.120.160">
    <property type="entry name" value="HPT domain"/>
    <property type="match status" value="1"/>
</dbReference>
<dbReference type="InterPro" id="IPR000700">
    <property type="entry name" value="PAS-assoc_C"/>
</dbReference>
<dbReference type="SMART" id="SM00448">
    <property type="entry name" value="REC"/>
    <property type="match status" value="2"/>
</dbReference>
<evidence type="ECO:0000256" key="8">
    <source>
        <dbReference type="ARBA" id="ARBA00022741"/>
    </source>
</evidence>
<evidence type="ECO:0000313" key="26">
    <source>
        <dbReference type="Proteomes" id="UP000321899"/>
    </source>
</evidence>
<feature type="domain" description="Response regulatory" evidence="21">
    <location>
        <begin position="989"/>
        <end position="1114"/>
    </location>
</feature>
<dbReference type="CDD" id="cd00130">
    <property type="entry name" value="PAS"/>
    <property type="match status" value="3"/>
</dbReference>
<dbReference type="InterPro" id="IPR035965">
    <property type="entry name" value="PAS-like_dom_sf"/>
</dbReference>
<keyword evidence="8" id="KW-0547">Nucleotide-binding</keyword>
<dbReference type="PROSITE" id="PS50112">
    <property type="entry name" value="PAS"/>
    <property type="match status" value="2"/>
</dbReference>
<dbReference type="PRINTS" id="PR00344">
    <property type="entry name" value="BCTRLSENSOR"/>
</dbReference>
<dbReference type="Proteomes" id="UP000321899">
    <property type="component" value="Unassembled WGS sequence"/>
</dbReference>
<dbReference type="SUPFAM" id="SSF52172">
    <property type="entry name" value="CheY-like"/>
    <property type="match status" value="2"/>
</dbReference>
<keyword evidence="9" id="KW-0418">Kinase</keyword>
<feature type="domain" description="PAC" evidence="23">
    <location>
        <begin position="251"/>
        <end position="301"/>
    </location>
</feature>
<dbReference type="NCBIfam" id="TIGR00229">
    <property type="entry name" value="sensory_box"/>
    <property type="match status" value="4"/>
</dbReference>
<dbReference type="InterPro" id="IPR011006">
    <property type="entry name" value="CheY-like_superfamily"/>
</dbReference>
<evidence type="ECO:0000259" key="24">
    <source>
        <dbReference type="PROSITE" id="PS50894"/>
    </source>
</evidence>